<dbReference type="InterPro" id="IPR036097">
    <property type="entry name" value="HisK_dim/P_sf"/>
</dbReference>
<evidence type="ECO:0000313" key="10">
    <source>
        <dbReference type="EMBL" id="MEK8052345.1"/>
    </source>
</evidence>
<dbReference type="Pfam" id="PF02518">
    <property type="entry name" value="HATPase_c"/>
    <property type="match status" value="1"/>
</dbReference>
<dbReference type="SMART" id="SM00387">
    <property type="entry name" value="HATPase_c"/>
    <property type="match status" value="1"/>
</dbReference>
<dbReference type="InterPro" id="IPR003594">
    <property type="entry name" value="HATPase_dom"/>
</dbReference>
<dbReference type="SUPFAM" id="SSF47384">
    <property type="entry name" value="Homodimeric domain of signal transducing histidine kinase"/>
    <property type="match status" value="1"/>
</dbReference>
<dbReference type="SMART" id="SM00388">
    <property type="entry name" value="HisKA"/>
    <property type="match status" value="1"/>
</dbReference>
<reference evidence="10 11" key="1">
    <citation type="submission" date="2024-04" db="EMBL/GenBank/DDBJ databases">
        <title>Novel species of the genus Ideonella isolated from streams.</title>
        <authorList>
            <person name="Lu H."/>
        </authorList>
    </citation>
    <scope>NUCLEOTIDE SEQUENCE [LARGE SCALE GENOMIC DNA]</scope>
    <source>
        <strain evidence="10 11">DXS22W</strain>
    </source>
</reference>
<dbReference type="PROSITE" id="PS50110">
    <property type="entry name" value="RESPONSE_REGULATORY"/>
    <property type="match status" value="2"/>
</dbReference>
<keyword evidence="7" id="KW-0175">Coiled coil</keyword>
<protein>
    <recommendedName>
        <fullName evidence="2">histidine kinase</fullName>
        <ecNumber evidence="2">2.7.13.3</ecNumber>
    </recommendedName>
</protein>
<keyword evidence="4" id="KW-0808">Transferase</keyword>
<accession>A0ABU9CKH9</accession>
<feature type="domain" description="Response regulatory" evidence="9">
    <location>
        <begin position="139"/>
        <end position="261"/>
    </location>
</feature>
<dbReference type="InterPro" id="IPR003661">
    <property type="entry name" value="HisK_dim/P_dom"/>
</dbReference>
<dbReference type="InterPro" id="IPR011006">
    <property type="entry name" value="CheY-like_superfamily"/>
</dbReference>
<dbReference type="Proteomes" id="UP001365405">
    <property type="component" value="Unassembled WGS sequence"/>
</dbReference>
<comment type="caution">
    <text evidence="10">The sequence shown here is derived from an EMBL/GenBank/DDBJ whole genome shotgun (WGS) entry which is preliminary data.</text>
</comment>
<dbReference type="PANTHER" id="PTHR42878:SF15">
    <property type="entry name" value="BACTERIOPHYTOCHROME"/>
    <property type="match status" value="1"/>
</dbReference>
<dbReference type="SMART" id="SM00448">
    <property type="entry name" value="REC"/>
    <property type="match status" value="2"/>
</dbReference>
<keyword evidence="3 6" id="KW-0597">Phosphoprotein</keyword>
<evidence type="ECO:0000256" key="5">
    <source>
        <dbReference type="ARBA" id="ARBA00022777"/>
    </source>
</evidence>
<dbReference type="Gene3D" id="1.10.287.130">
    <property type="match status" value="1"/>
</dbReference>
<dbReference type="InterPro" id="IPR005467">
    <property type="entry name" value="His_kinase_dom"/>
</dbReference>
<feature type="modified residue" description="4-aspartylphosphate" evidence="6">
    <location>
        <position position="58"/>
    </location>
</feature>
<feature type="coiled-coil region" evidence="7">
    <location>
        <begin position="264"/>
        <end position="298"/>
    </location>
</feature>
<keyword evidence="5" id="KW-0418">Kinase</keyword>
<evidence type="ECO:0000256" key="6">
    <source>
        <dbReference type="PROSITE-ProRule" id="PRU00169"/>
    </source>
</evidence>
<dbReference type="Gene3D" id="3.40.50.2300">
    <property type="match status" value="2"/>
</dbReference>
<evidence type="ECO:0000256" key="2">
    <source>
        <dbReference type="ARBA" id="ARBA00012438"/>
    </source>
</evidence>
<evidence type="ECO:0000256" key="3">
    <source>
        <dbReference type="ARBA" id="ARBA00022553"/>
    </source>
</evidence>
<dbReference type="SUPFAM" id="SSF55874">
    <property type="entry name" value="ATPase domain of HSP90 chaperone/DNA topoisomerase II/histidine kinase"/>
    <property type="match status" value="1"/>
</dbReference>
<evidence type="ECO:0000313" key="11">
    <source>
        <dbReference type="Proteomes" id="UP001365405"/>
    </source>
</evidence>
<dbReference type="SUPFAM" id="SSF52172">
    <property type="entry name" value="CheY-like"/>
    <property type="match status" value="2"/>
</dbReference>
<sequence length="525" mass="56772">MRILLLEDNAHDADLIGRALVEAGLVDSQREGLNVAGTLAEAQALLDGPVVFDLLLADLQLPDGHGLDLVLALRAQARAITIVALTGQGDEGVAIAALRAGADDYLVKRAELQPQLGATLRAAHARRGREQQRRGQALRVLYVEPHALDVDLARRHLERHAPHLRIEAVPDAATALARLPADAGSASDIDIVLTDFRLPGDSGLDLLKALREGRGLDLPVLLTTGQGSEDVAAEALRLGATDYLPKHAHFLAVLPVALENAWHRVQAAREQAALQRLNAELEQRVAERTRALETSNRELDAFAYSVSHDLRAPLRSIDGLSSLLLRDHVAGIDDDGRHMLQLLRDSAQRMDRLIRDLLSFARSAREPLARQPVPVRALVQSCLDEHAQVLAQRGVTVQLGELPDCEADTRLLRQAFANLIDNALKFTARQTAPWIAVRGWREACGAVVYEVRDNGAGFDMRYAGKLFGVFQRLHRADEFEGTGVGLAIVARIVERHGGRIAAEAAPGEGACFTLSFSAPAGATGS</sequence>
<dbReference type="PANTHER" id="PTHR42878">
    <property type="entry name" value="TWO-COMPONENT HISTIDINE KINASE"/>
    <property type="match status" value="1"/>
</dbReference>
<dbReference type="InterPro" id="IPR004358">
    <property type="entry name" value="Sig_transdc_His_kin-like_C"/>
</dbReference>
<dbReference type="Pfam" id="PF00072">
    <property type="entry name" value="Response_reg"/>
    <property type="match status" value="2"/>
</dbReference>
<dbReference type="Gene3D" id="3.30.565.10">
    <property type="entry name" value="Histidine kinase-like ATPase, C-terminal domain"/>
    <property type="match status" value="1"/>
</dbReference>
<feature type="domain" description="Histidine kinase" evidence="8">
    <location>
        <begin position="305"/>
        <end position="520"/>
    </location>
</feature>
<evidence type="ECO:0000259" key="9">
    <source>
        <dbReference type="PROSITE" id="PS50110"/>
    </source>
</evidence>
<feature type="modified residue" description="4-aspartylphosphate" evidence="6">
    <location>
        <position position="195"/>
    </location>
</feature>
<comment type="catalytic activity">
    <reaction evidence="1">
        <text>ATP + protein L-histidine = ADP + protein N-phospho-L-histidine.</text>
        <dbReference type="EC" id="2.7.13.3"/>
    </reaction>
</comment>
<keyword evidence="11" id="KW-1185">Reference proteome</keyword>
<dbReference type="PROSITE" id="PS50109">
    <property type="entry name" value="HIS_KIN"/>
    <property type="match status" value="1"/>
</dbReference>
<feature type="domain" description="Response regulatory" evidence="9">
    <location>
        <begin position="2"/>
        <end position="123"/>
    </location>
</feature>
<dbReference type="InterPro" id="IPR050351">
    <property type="entry name" value="BphY/WalK/GraS-like"/>
</dbReference>
<proteinExistence type="predicted"/>
<dbReference type="InterPro" id="IPR036890">
    <property type="entry name" value="HATPase_C_sf"/>
</dbReference>
<evidence type="ECO:0000259" key="8">
    <source>
        <dbReference type="PROSITE" id="PS50109"/>
    </source>
</evidence>
<organism evidence="10 11">
    <name type="scientific">Pseudaquabacterium inlustre</name>
    <dbReference type="NCBI Taxonomy" id="2984192"/>
    <lineage>
        <taxon>Bacteria</taxon>
        <taxon>Pseudomonadati</taxon>
        <taxon>Pseudomonadota</taxon>
        <taxon>Betaproteobacteria</taxon>
        <taxon>Burkholderiales</taxon>
        <taxon>Sphaerotilaceae</taxon>
        <taxon>Pseudaquabacterium</taxon>
    </lineage>
</organism>
<dbReference type="EC" id="2.7.13.3" evidence="2"/>
<dbReference type="CDD" id="cd00082">
    <property type="entry name" value="HisKA"/>
    <property type="match status" value="1"/>
</dbReference>
<evidence type="ECO:0000256" key="7">
    <source>
        <dbReference type="SAM" id="Coils"/>
    </source>
</evidence>
<dbReference type="RefSeq" id="WP_341412055.1">
    <property type="nucleotide sequence ID" value="NZ_JBBUTH010000009.1"/>
</dbReference>
<dbReference type="InterPro" id="IPR001789">
    <property type="entry name" value="Sig_transdc_resp-reg_receiver"/>
</dbReference>
<dbReference type="CDD" id="cd00156">
    <property type="entry name" value="REC"/>
    <property type="match status" value="2"/>
</dbReference>
<dbReference type="EMBL" id="JBBUTH010000009">
    <property type="protein sequence ID" value="MEK8052345.1"/>
    <property type="molecule type" value="Genomic_DNA"/>
</dbReference>
<dbReference type="Pfam" id="PF00512">
    <property type="entry name" value="HisKA"/>
    <property type="match status" value="1"/>
</dbReference>
<dbReference type="PRINTS" id="PR00344">
    <property type="entry name" value="BCTRLSENSOR"/>
</dbReference>
<evidence type="ECO:0000256" key="1">
    <source>
        <dbReference type="ARBA" id="ARBA00000085"/>
    </source>
</evidence>
<gene>
    <name evidence="10" type="ORF">AACH10_18985</name>
</gene>
<name>A0ABU9CKH9_9BURK</name>
<evidence type="ECO:0000256" key="4">
    <source>
        <dbReference type="ARBA" id="ARBA00022679"/>
    </source>
</evidence>